<feature type="domain" description="Autophagy-related protein 16" evidence="3">
    <location>
        <begin position="12"/>
        <end position="204"/>
    </location>
</feature>
<dbReference type="VEuPathDB" id="FungiDB:CC1G_03709"/>
<dbReference type="GO" id="GO:0043495">
    <property type="term" value="F:protein-membrane adaptor activity"/>
    <property type="evidence" value="ECO:0007669"/>
    <property type="project" value="TreeGrafter"/>
</dbReference>
<organism evidence="4 5">
    <name type="scientific">Coprinopsis cinerea (strain Okayama-7 / 130 / ATCC MYA-4618 / FGSC 9003)</name>
    <name type="common">Inky cap fungus</name>
    <name type="synonym">Hormographiella aspergillata</name>
    <dbReference type="NCBI Taxonomy" id="240176"/>
    <lineage>
        <taxon>Eukaryota</taxon>
        <taxon>Fungi</taxon>
        <taxon>Dikarya</taxon>
        <taxon>Basidiomycota</taxon>
        <taxon>Agaricomycotina</taxon>
        <taxon>Agaricomycetes</taxon>
        <taxon>Agaricomycetidae</taxon>
        <taxon>Agaricales</taxon>
        <taxon>Agaricineae</taxon>
        <taxon>Psathyrellaceae</taxon>
        <taxon>Coprinopsis</taxon>
    </lineage>
</organism>
<evidence type="ECO:0000313" key="5">
    <source>
        <dbReference type="Proteomes" id="UP000001861"/>
    </source>
</evidence>
<dbReference type="GO" id="GO:0034045">
    <property type="term" value="C:phagophore assembly site membrane"/>
    <property type="evidence" value="ECO:0007669"/>
    <property type="project" value="TreeGrafter"/>
</dbReference>
<sequence length="249" mass="28454">MAEPSWQEVLRVRLAERNEREAVFAGIIEQYRRLAQQTKLLKERNASLLRAVNTVKGNPNASTVLLASTGEENPVQAAYISSLESQISSLRDELATVYKTQSQNSQRLLSMNETLREKEELIRIEAESHRRAKEELAVVKKKVDQHNELMAEKDRTVQILHDEISTLQLELGQIEERNQTLSRDNAKLLQRWLDAKQAEANRMNEANQFYEEMRTRSGNAERLHNSQHPTKKDGVSSPKGRTADLTPNG</sequence>
<reference evidence="4 5" key="1">
    <citation type="journal article" date="2010" name="Proc. Natl. Acad. Sci. U.S.A.">
        <title>Insights into evolution of multicellular fungi from the assembled chromosomes of the mushroom Coprinopsis cinerea (Coprinus cinereus).</title>
        <authorList>
            <person name="Stajich J.E."/>
            <person name="Wilke S.K."/>
            <person name="Ahren D."/>
            <person name="Au C.H."/>
            <person name="Birren B.W."/>
            <person name="Borodovsky M."/>
            <person name="Burns C."/>
            <person name="Canback B."/>
            <person name="Casselton L.A."/>
            <person name="Cheng C.K."/>
            <person name="Deng J."/>
            <person name="Dietrich F.S."/>
            <person name="Fargo D.C."/>
            <person name="Farman M.L."/>
            <person name="Gathman A.C."/>
            <person name="Goldberg J."/>
            <person name="Guigo R."/>
            <person name="Hoegger P.J."/>
            <person name="Hooker J.B."/>
            <person name="Huggins A."/>
            <person name="James T.Y."/>
            <person name="Kamada T."/>
            <person name="Kilaru S."/>
            <person name="Kodira C."/>
            <person name="Kues U."/>
            <person name="Kupfer D."/>
            <person name="Kwan H.S."/>
            <person name="Lomsadze A."/>
            <person name="Li W."/>
            <person name="Lilly W.W."/>
            <person name="Ma L.J."/>
            <person name="Mackey A.J."/>
            <person name="Manning G."/>
            <person name="Martin F."/>
            <person name="Muraguchi H."/>
            <person name="Natvig D.O."/>
            <person name="Palmerini H."/>
            <person name="Ramesh M.A."/>
            <person name="Rehmeyer C.J."/>
            <person name="Roe B.A."/>
            <person name="Shenoy N."/>
            <person name="Stanke M."/>
            <person name="Ter-Hovhannisyan V."/>
            <person name="Tunlid A."/>
            <person name="Velagapudi R."/>
            <person name="Vision T.J."/>
            <person name="Zeng Q."/>
            <person name="Zolan M.E."/>
            <person name="Pukkila P.J."/>
        </authorList>
    </citation>
    <scope>NUCLEOTIDE SEQUENCE [LARGE SCALE GENOMIC DNA]</scope>
    <source>
        <strain evidence="5">Okayama-7 / 130 / ATCC MYA-4618 / FGSC 9003</strain>
    </source>
</reference>
<dbReference type="GeneID" id="6005341"/>
<dbReference type="CDD" id="cd22887">
    <property type="entry name" value="Atg16_CCD"/>
    <property type="match status" value="1"/>
</dbReference>
<protein>
    <recommendedName>
        <fullName evidence="3">Autophagy-related protein 16 domain-containing protein</fullName>
    </recommendedName>
</protein>
<dbReference type="eggNOG" id="ENOG502S5CU">
    <property type="taxonomic scope" value="Eukaryota"/>
</dbReference>
<keyword evidence="5" id="KW-1185">Reference proteome</keyword>
<dbReference type="GO" id="GO:0000045">
    <property type="term" value="P:autophagosome assembly"/>
    <property type="evidence" value="ECO:0007669"/>
    <property type="project" value="InterPro"/>
</dbReference>
<dbReference type="EMBL" id="AACS02000001">
    <property type="protein sequence ID" value="EAU92922.1"/>
    <property type="molecule type" value="Genomic_DNA"/>
</dbReference>
<evidence type="ECO:0000259" key="3">
    <source>
        <dbReference type="Pfam" id="PF08614"/>
    </source>
</evidence>
<dbReference type="Gene3D" id="1.20.5.170">
    <property type="match status" value="1"/>
</dbReference>
<dbReference type="InParanoid" id="A8N216"/>
<accession>A8N216</accession>
<dbReference type="OMA" id="VQACSQM"/>
<evidence type="ECO:0000256" key="2">
    <source>
        <dbReference type="SAM" id="MobiDB-lite"/>
    </source>
</evidence>
<dbReference type="PANTHER" id="PTHR19878">
    <property type="entry name" value="AUTOPHAGY PROTEIN 16-LIKE"/>
    <property type="match status" value="1"/>
</dbReference>
<dbReference type="AlphaFoldDB" id="A8N216"/>
<feature type="compositionally biased region" description="Basic and acidic residues" evidence="2">
    <location>
        <begin position="212"/>
        <end position="234"/>
    </location>
</feature>
<comment type="similarity">
    <text evidence="1">Belongs to the ATG16 family.</text>
</comment>
<dbReference type="GO" id="GO:0000421">
    <property type="term" value="C:autophagosome membrane"/>
    <property type="evidence" value="ECO:0007669"/>
    <property type="project" value="TreeGrafter"/>
</dbReference>
<evidence type="ECO:0000313" key="4">
    <source>
        <dbReference type="EMBL" id="EAU92922.1"/>
    </source>
</evidence>
<dbReference type="STRING" id="240176.A8N216"/>
<comment type="caution">
    <text evidence="4">The sequence shown here is derived from an EMBL/GenBank/DDBJ whole genome shotgun (WGS) entry which is preliminary data.</text>
</comment>
<dbReference type="Pfam" id="PF08614">
    <property type="entry name" value="ATG16"/>
    <property type="match status" value="1"/>
</dbReference>
<feature type="region of interest" description="Disordered" evidence="2">
    <location>
        <begin position="212"/>
        <end position="249"/>
    </location>
</feature>
<proteinExistence type="inferred from homology"/>
<dbReference type="Proteomes" id="UP000001861">
    <property type="component" value="Unassembled WGS sequence"/>
</dbReference>
<evidence type="ECO:0000256" key="1">
    <source>
        <dbReference type="ARBA" id="ARBA00005331"/>
    </source>
</evidence>
<dbReference type="OrthoDB" id="8949486at2759"/>
<dbReference type="PANTHER" id="PTHR19878:SF8">
    <property type="entry name" value="AUTOPHAGY-RELATED 16, ISOFORM F"/>
    <property type="match status" value="1"/>
</dbReference>
<dbReference type="InterPro" id="IPR013923">
    <property type="entry name" value="Autophagy-rel_prot_16_dom"/>
</dbReference>
<name>A8N216_COPC7</name>
<dbReference type="GO" id="GO:0034274">
    <property type="term" value="C:Atg12-Atg5-Atg16 complex"/>
    <property type="evidence" value="ECO:0007669"/>
    <property type="project" value="TreeGrafter"/>
</dbReference>
<dbReference type="RefSeq" id="XP_001828915.1">
    <property type="nucleotide sequence ID" value="XM_001828863.2"/>
</dbReference>
<dbReference type="InterPro" id="IPR045160">
    <property type="entry name" value="ATG16"/>
</dbReference>
<gene>
    <name evidence="4" type="ORF">CC1G_03709</name>
</gene>
<dbReference type="KEGG" id="cci:CC1G_03709"/>